<dbReference type="KEGG" id="git:C6V83_02330"/>
<dbReference type="RefSeq" id="WP_105941039.1">
    <property type="nucleotide sequence ID" value="NZ_CP027433.1"/>
</dbReference>
<reference evidence="1 2" key="1">
    <citation type="submission" date="2018-03" db="EMBL/GenBank/DDBJ databases">
        <title>Characteristics and genome of n-alkane degrading marine bacteria Gordonia iterans isolated from crude oil contaminated in Tae-an, South Korea.</title>
        <authorList>
            <person name="Lee S.-S."/>
            <person name="Kim H."/>
        </authorList>
    </citation>
    <scope>NUCLEOTIDE SEQUENCE [LARGE SCALE GENOMIC DNA]</scope>
    <source>
        <strain evidence="1 2">Co17</strain>
    </source>
</reference>
<proteinExistence type="predicted"/>
<accession>A0A2S0KC89</accession>
<name>A0A2S0KC89_9ACTN</name>
<dbReference type="OrthoDB" id="4382279at2"/>
<dbReference type="Proteomes" id="UP000239814">
    <property type="component" value="Chromosome"/>
</dbReference>
<protein>
    <submittedName>
        <fullName evidence="1">Uncharacterized protein</fullName>
    </submittedName>
</protein>
<keyword evidence="2" id="KW-1185">Reference proteome</keyword>
<sequence>MPRDLLERIPMDWWVPPKDGLPGPATPGPDGTRIPLPIDPDLGDDIADRIGDIVTWLLNILNQNGAPDGDTDPPKIPGAPLESDALNELMERLGDLADQAQEVVRGILEELVKNRDLDPADVPEGLEEAIRNLHRATTWGSKVHKALEDLVREWAARIEQSLGEGFRVYPEQSVPKGAPPPTDDDGMIIWSEHGEKDTLRPDVIITQVVDGAESLLLIIDLKTGNAGISKAWIKNLQKSFDMPDELLGRFFEELRPTLPRPKNVLEENVLWL</sequence>
<organism evidence="1 2">
    <name type="scientific">Gordonia iterans</name>
    <dbReference type="NCBI Taxonomy" id="1004901"/>
    <lineage>
        <taxon>Bacteria</taxon>
        <taxon>Bacillati</taxon>
        <taxon>Actinomycetota</taxon>
        <taxon>Actinomycetes</taxon>
        <taxon>Mycobacteriales</taxon>
        <taxon>Gordoniaceae</taxon>
        <taxon>Gordonia</taxon>
    </lineage>
</organism>
<dbReference type="AlphaFoldDB" id="A0A2S0KC89"/>
<gene>
    <name evidence="1" type="ORF">C6V83_02330</name>
</gene>
<dbReference type="EMBL" id="CP027433">
    <property type="protein sequence ID" value="AVL99304.1"/>
    <property type="molecule type" value="Genomic_DNA"/>
</dbReference>
<evidence type="ECO:0000313" key="2">
    <source>
        <dbReference type="Proteomes" id="UP000239814"/>
    </source>
</evidence>
<evidence type="ECO:0000313" key="1">
    <source>
        <dbReference type="EMBL" id="AVL99304.1"/>
    </source>
</evidence>